<dbReference type="EMBL" id="JAHMHQ010000007">
    <property type="protein sequence ID" value="KAK1638394.1"/>
    <property type="molecule type" value="Genomic_DNA"/>
</dbReference>
<dbReference type="AlphaFoldDB" id="A0AAJ0EGV9"/>
<comment type="caution">
    <text evidence="1">The sequence shown here is derived from an EMBL/GenBank/DDBJ whole genome shotgun (WGS) entry which is preliminary data.</text>
</comment>
<keyword evidence="2" id="KW-1185">Reference proteome</keyword>
<sequence length="95" mass="10700">MAKATYAPSTFSETSTICSFEKDPAETAAPAVKERRSLRSRVKRALREVGNPPTYRYDLEHGIETKRTVPVGPMGFNVLNQPSRIDKRTCEMILK</sequence>
<dbReference type="Proteomes" id="UP001243989">
    <property type="component" value="Unassembled WGS sequence"/>
</dbReference>
<dbReference type="RefSeq" id="XP_060447001.1">
    <property type="nucleotide sequence ID" value="XM_060587782.1"/>
</dbReference>
<gene>
    <name evidence="1" type="ORF">BDP81DRAFT_392989</name>
</gene>
<evidence type="ECO:0000313" key="1">
    <source>
        <dbReference type="EMBL" id="KAK1638394.1"/>
    </source>
</evidence>
<proteinExistence type="predicted"/>
<accession>A0AAJ0EGV9</accession>
<protein>
    <submittedName>
        <fullName evidence="1">Uncharacterized protein</fullName>
    </submittedName>
</protein>
<name>A0AAJ0EGV9_9PEZI</name>
<dbReference type="GeneID" id="85472644"/>
<reference evidence="1" key="1">
    <citation type="submission" date="2021-06" db="EMBL/GenBank/DDBJ databases">
        <title>Comparative genomics, transcriptomics and evolutionary studies reveal genomic signatures of adaptation to plant cell wall in hemibiotrophic fungi.</title>
        <authorList>
            <consortium name="DOE Joint Genome Institute"/>
            <person name="Baroncelli R."/>
            <person name="Diaz J.F."/>
            <person name="Benocci T."/>
            <person name="Peng M."/>
            <person name="Battaglia E."/>
            <person name="Haridas S."/>
            <person name="Andreopoulos W."/>
            <person name="Labutti K."/>
            <person name="Pangilinan J."/>
            <person name="Floch G.L."/>
            <person name="Makela M.R."/>
            <person name="Henrissat B."/>
            <person name="Grigoriev I.V."/>
            <person name="Crouch J.A."/>
            <person name="De Vries R.P."/>
            <person name="Sukno S.A."/>
            <person name="Thon M.R."/>
        </authorList>
    </citation>
    <scope>NUCLEOTIDE SEQUENCE</scope>
    <source>
        <strain evidence="1">CBS 102054</strain>
    </source>
</reference>
<evidence type="ECO:0000313" key="2">
    <source>
        <dbReference type="Proteomes" id="UP001243989"/>
    </source>
</evidence>
<organism evidence="1 2">
    <name type="scientific">Colletotrichum phormii</name>
    <dbReference type="NCBI Taxonomy" id="359342"/>
    <lineage>
        <taxon>Eukaryota</taxon>
        <taxon>Fungi</taxon>
        <taxon>Dikarya</taxon>
        <taxon>Ascomycota</taxon>
        <taxon>Pezizomycotina</taxon>
        <taxon>Sordariomycetes</taxon>
        <taxon>Hypocreomycetidae</taxon>
        <taxon>Glomerellales</taxon>
        <taxon>Glomerellaceae</taxon>
        <taxon>Colletotrichum</taxon>
        <taxon>Colletotrichum acutatum species complex</taxon>
    </lineage>
</organism>